<name>A0ABQ5WD14_9HYPH</name>
<gene>
    <name evidence="2" type="ORF">GCM10010862_52840</name>
</gene>
<evidence type="ECO:0000256" key="1">
    <source>
        <dbReference type="SAM" id="Phobius"/>
    </source>
</evidence>
<organism evidence="2 3">
    <name type="scientific">Devosia nitrariae</name>
    <dbReference type="NCBI Taxonomy" id="2071872"/>
    <lineage>
        <taxon>Bacteria</taxon>
        <taxon>Pseudomonadati</taxon>
        <taxon>Pseudomonadota</taxon>
        <taxon>Alphaproteobacteria</taxon>
        <taxon>Hyphomicrobiales</taxon>
        <taxon>Devosiaceae</taxon>
        <taxon>Devosia</taxon>
    </lineage>
</organism>
<evidence type="ECO:0008006" key="4">
    <source>
        <dbReference type="Google" id="ProtNLM"/>
    </source>
</evidence>
<keyword evidence="1" id="KW-1133">Transmembrane helix</keyword>
<keyword evidence="3" id="KW-1185">Reference proteome</keyword>
<evidence type="ECO:0000313" key="3">
    <source>
        <dbReference type="Proteomes" id="UP001156691"/>
    </source>
</evidence>
<sequence>MSDARQAGAWLFSALVSAGVHVGAVAVLIAVLPPIETPSAPTQFVLASLEAPAQVEVEALTANAVAPAVAMATEPAIAGAQAIAPDRLQATRVEAAAASIPQVQALPATPATVSTAATVAVTGQAAITEPQEQAGRLEPAAGAPLPVTTTAAAGATDNSAIVTTASLASMSATARAEAQAGHPQPAASAALPTASATGPLIAAQTLTATVTADVAEVASGVTMTAPVTAAVAGATGTSATVPIASAIAPMGATARTEAQAGSPQPVTGTALPITSAAGPLVVTETATATVTANVAGIAPTVSIAPAIAPVVGAQAPRLPAAVAAAVPAGVGSPADGGVQPVPILSTQAIGNGSIAPTGAAQVAVTAALSASGVTLTPLSPDIEAVAGLDALDDYLAGYDGGDCFAVLPERPGDGIVALTAFAGTRAAAGAFLEALARDIGAPLPVEAKTVSAGQCGALRFVRSSTLYPGFDLALALDADAIAVGAPLSGEVLRMTGAWLTLVVIDDEGRVSSLDPYVRLEGEAIRFEAPVVPTGEAAGKTQLLLAVATAEKLVTEPQEGDSAESFLAAVENELSERGIAVELAVSTFTVH</sequence>
<keyword evidence="1" id="KW-0472">Membrane</keyword>
<dbReference type="EMBL" id="BSNS01000028">
    <property type="protein sequence ID" value="GLQ58025.1"/>
    <property type="molecule type" value="Genomic_DNA"/>
</dbReference>
<feature type="transmembrane region" description="Helical" evidence="1">
    <location>
        <begin position="7"/>
        <end position="32"/>
    </location>
</feature>
<accession>A0ABQ5WD14</accession>
<keyword evidence="1" id="KW-0812">Transmembrane</keyword>
<dbReference type="InterPro" id="IPR018130">
    <property type="entry name" value="Ribosomal_uS2_CS"/>
</dbReference>
<dbReference type="Proteomes" id="UP001156691">
    <property type="component" value="Unassembled WGS sequence"/>
</dbReference>
<proteinExistence type="predicted"/>
<comment type="caution">
    <text evidence="2">The sequence shown here is derived from an EMBL/GenBank/DDBJ whole genome shotgun (WGS) entry which is preliminary data.</text>
</comment>
<evidence type="ECO:0000313" key="2">
    <source>
        <dbReference type="EMBL" id="GLQ58025.1"/>
    </source>
</evidence>
<dbReference type="PROSITE" id="PS00962">
    <property type="entry name" value="RIBOSOMAL_S2_1"/>
    <property type="match status" value="1"/>
</dbReference>
<dbReference type="RefSeq" id="WP_284343418.1">
    <property type="nucleotide sequence ID" value="NZ_BSNS01000028.1"/>
</dbReference>
<protein>
    <recommendedName>
        <fullName evidence="4">Serine/threonine protein kinase</fullName>
    </recommendedName>
</protein>
<reference evidence="3" key="1">
    <citation type="journal article" date="2019" name="Int. J. Syst. Evol. Microbiol.">
        <title>The Global Catalogue of Microorganisms (GCM) 10K type strain sequencing project: providing services to taxonomists for standard genome sequencing and annotation.</title>
        <authorList>
            <consortium name="The Broad Institute Genomics Platform"/>
            <consortium name="The Broad Institute Genome Sequencing Center for Infectious Disease"/>
            <person name="Wu L."/>
            <person name="Ma J."/>
        </authorList>
    </citation>
    <scope>NUCLEOTIDE SEQUENCE [LARGE SCALE GENOMIC DNA]</scope>
    <source>
        <strain evidence="3">NBRC 112416</strain>
    </source>
</reference>